<feature type="domain" description="Yeast cell wall synthesis Kre9/Knh1-like N-terminal" evidence="4">
    <location>
        <begin position="26"/>
        <end position="118"/>
    </location>
</feature>
<feature type="compositionally biased region" description="Low complexity" evidence="2">
    <location>
        <begin position="159"/>
        <end position="239"/>
    </location>
</feature>
<name>A0A4S4KFT8_9APHY</name>
<organism evidence="5 6">
    <name type="scientific">Hermanssonia centrifuga</name>
    <dbReference type="NCBI Taxonomy" id="98765"/>
    <lineage>
        <taxon>Eukaryota</taxon>
        <taxon>Fungi</taxon>
        <taxon>Dikarya</taxon>
        <taxon>Basidiomycota</taxon>
        <taxon>Agaricomycotina</taxon>
        <taxon>Agaricomycetes</taxon>
        <taxon>Polyporales</taxon>
        <taxon>Meruliaceae</taxon>
        <taxon>Hermanssonia</taxon>
    </lineage>
</organism>
<evidence type="ECO:0000256" key="2">
    <source>
        <dbReference type="SAM" id="MobiDB-lite"/>
    </source>
</evidence>
<evidence type="ECO:0000256" key="1">
    <source>
        <dbReference type="ARBA" id="ARBA00022729"/>
    </source>
</evidence>
<evidence type="ECO:0000313" key="6">
    <source>
        <dbReference type="Proteomes" id="UP000309038"/>
    </source>
</evidence>
<dbReference type="PANTHER" id="PTHR40633">
    <property type="entry name" value="MATRIX PROTEIN, PUTATIVE (AFU_ORTHOLOGUE AFUA_8G05410)-RELATED"/>
    <property type="match status" value="1"/>
</dbReference>
<dbReference type="InterPro" id="IPR018466">
    <property type="entry name" value="Kre9/Knh1-like_N"/>
</dbReference>
<dbReference type="Pfam" id="PF10342">
    <property type="entry name" value="Kre9_KNH"/>
    <property type="match status" value="1"/>
</dbReference>
<dbReference type="InterPro" id="IPR052982">
    <property type="entry name" value="SRP1/TIP1-like"/>
</dbReference>
<reference evidence="5 6" key="1">
    <citation type="submission" date="2019-02" db="EMBL/GenBank/DDBJ databases">
        <title>Genome sequencing of the rare red list fungi Phlebia centrifuga.</title>
        <authorList>
            <person name="Buettner E."/>
            <person name="Kellner H."/>
        </authorList>
    </citation>
    <scope>NUCLEOTIDE SEQUENCE [LARGE SCALE GENOMIC DNA]</scope>
    <source>
        <strain evidence="5 6">DSM 108282</strain>
    </source>
</reference>
<evidence type="ECO:0000313" key="5">
    <source>
        <dbReference type="EMBL" id="THG97045.1"/>
    </source>
</evidence>
<protein>
    <recommendedName>
        <fullName evidence="4">Yeast cell wall synthesis Kre9/Knh1-like N-terminal domain-containing protein</fullName>
    </recommendedName>
</protein>
<feature type="region of interest" description="Disordered" evidence="2">
    <location>
        <begin position="121"/>
        <end position="239"/>
    </location>
</feature>
<dbReference type="Proteomes" id="UP000309038">
    <property type="component" value="Unassembled WGS sequence"/>
</dbReference>
<keyword evidence="6" id="KW-1185">Reference proteome</keyword>
<proteinExistence type="predicted"/>
<dbReference type="EMBL" id="SGPJ01000192">
    <property type="protein sequence ID" value="THG97045.1"/>
    <property type="molecule type" value="Genomic_DNA"/>
</dbReference>
<comment type="caution">
    <text evidence="5">The sequence shown here is derived from an EMBL/GenBank/DDBJ whole genome shotgun (WGS) entry which is preliminary data.</text>
</comment>
<dbReference type="PANTHER" id="PTHR40633:SF1">
    <property type="entry name" value="GPI ANCHORED SERINE-THREONINE RICH PROTEIN (AFU_ORTHOLOGUE AFUA_1G03630)"/>
    <property type="match status" value="1"/>
</dbReference>
<evidence type="ECO:0000259" key="4">
    <source>
        <dbReference type="Pfam" id="PF10342"/>
    </source>
</evidence>
<feature type="chain" id="PRO_5020323150" description="Yeast cell wall synthesis Kre9/Knh1-like N-terminal domain-containing protein" evidence="3">
    <location>
        <begin position="20"/>
        <end position="271"/>
    </location>
</feature>
<dbReference type="AlphaFoldDB" id="A0A4S4KFT8"/>
<keyword evidence="1 3" id="KW-0732">Signal</keyword>
<evidence type="ECO:0000256" key="3">
    <source>
        <dbReference type="SAM" id="SignalP"/>
    </source>
</evidence>
<gene>
    <name evidence="5" type="ORF">EW026_g4891</name>
</gene>
<accession>A0A4S4KFT8</accession>
<feature type="signal peptide" evidence="3">
    <location>
        <begin position="1"/>
        <end position="19"/>
    </location>
</feature>
<sequence length="271" mass="26765">MFSSALFATLLAAVAIARADPNPSEPGPGDVYNEGAQCHISWDPDTTGTWKTMNIELMTGSNTGMVHITTVTTLDGTDATKTTFDYACPQVTPNSAIYFYQFTSPDSPDTLWTTRFAIADANGNTTPPSEATEPNGDAIPWGTGALVDPSLAVPAPSKGTTVTAASSSSASSVGTPGSSSANTPAASSGPSTSSPGSFAGNASPSAASPSGLTKVSSSSSSGLPSTSSAANSTGGAVTSPNSAVGALGINSHVMQAAATLTAVAFAFVVAL</sequence>